<evidence type="ECO:0000313" key="2">
    <source>
        <dbReference type="Proteomes" id="UP000001355"/>
    </source>
</evidence>
<dbReference type="HOGENOM" id="CLU_3058639_0_0_9"/>
<dbReference type="EMBL" id="CP000813">
    <property type="protein sequence ID" value="ABV62407.1"/>
    <property type="molecule type" value="Genomic_DNA"/>
</dbReference>
<dbReference type="Proteomes" id="UP000001355">
    <property type="component" value="Chromosome"/>
</dbReference>
<name>A8FDU0_BACP2</name>
<proteinExistence type="predicted"/>
<sequence>MSGDAHADVEQQSVVKNRLPFGSGNVSYLLFFYAPFIMKMDTCSLLGAYRFVI</sequence>
<dbReference type="AlphaFoldDB" id="A8FDU0"/>
<dbReference type="KEGG" id="bpu:BPUM_1735"/>
<protein>
    <submittedName>
        <fullName evidence="1">Uncharacterized protein</fullName>
    </submittedName>
</protein>
<organism evidence="1 2">
    <name type="scientific">Bacillus pumilus (strain SAFR-032)</name>
    <dbReference type="NCBI Taxonomy" id="315750"/>
    <lineage>
        <taxon>Bacteria</taxon>
        <taxon>Bacillati</taxon>
        <taxon>Bacillota</taxon>
        <taxon>Bacilli</taxon>
        <taxon>Bacillales</taxon>
        <taxon>Bacillaceae</taxon>
        <taxon>Bacillus</taxon>
    </lineage>
</organism>
<evidence type="ECO:0000313" key="1">
    <source>
        <dbReference type="EMBL" id="ABV62407.1"/>
    </source>
</evidence>
<keyword evidence="2" id="KW-1185">Reference proteome</keyword>
<reference evidence="1 2" key="2">
    <citation type="journal article" date="2013" name="Extremophiles">
        <title>An ICEBs1-like element may be associated with the extreme radiation and desiccation resistance of Bacillus pumilus SAFR-032 spores.</title>
        <authorList>
            <person name="Tirumalai M.R."/>
            <person name="Fox G.E."/>
        </authorList>
    </citation>
    <scope>NUCLEOTIDE SEQUENCE [LARGE SCALE GENOMIC DNA]</scope>
    <source>
        <strain evidence="1 2">SAFR-032</strain>
    </source>
</reference>
<gene>
    <name evidence="1" type="ordered locus">BPUM_1735</name>
</gene>
<reference evidence="1 2" key="1">
    <citation type="journal article" date="2007" name="PLoS ONE">
        <title>Paradoxical DNA repair and peroxide resistance gene conservation in Bacillus pumilus SAFR-032.</title>
        <authorList>
            <person name="Gioia J."/>
            <person name="Yerrapragada S."/>
            <person name="Qin X."/>
            <person name="Jiang H."/>
            <person name="Igboeli O.C."/>
            <person name="Muzny D."/>
            <person name="Dugan-Rocha S."/>
            <person name="Ding Y."/>
            <person name="Hawes A."/>
            <person name="Liu W."/>
            <person name="Perez L."/>
            <person name="Kovar C."/>
            <person name="Dinh H."/>
            <person name="Lee S."/>
            <person name="Nazareth L."/>
            <person name="Blyth P."/>
            <person name="Holder M."/>
            <person name="Buhay C."/>
            <person name="Tirumalai M.R."/>
            <person name="Liu Y."/>
            <person name="Dasgupta I."/>
            <person name="Bokhetache L."/>
            <person name="Fujita M."/>
            <person name="Karouia F."/>
            <person name="Eswara Moorthy P."/>
            <person name="Siefert J."/>
            <person name="Uzman A."/>
            <person name="Buzumbo P."/>
            <person name="Verma A."/>
            <person name="Zwiya H."/>
            <person name="McWilliams B.D."/>
            <person name="Olowu A."/>
            <person name="Clinkenbeard K.D."/>
            <person name="Newcombe D."/>
            <person name="Golebiewski L."/>
            <person name="Petrosino J.F."/>
            <person name="Nicholson W.L."/>
            <person name="Fox G.E."/>
            <person name="Venkateswaran K."/>
            <person name="Highlander S.K."/>
            <person name="Weinstock G.M."/>
        </authorList>
    </citation>
    <scope>NUCLEOTIDE SEQUENCE [LARGE SCALE GENOMIC DNA]</scope>
    <source>
        <strain evidence="1 2">SAFR-032</strain>
    </source>
</reference>
<accession>A8FDU0</accession>
<reference evidence="1 2" key="3">
    <citation type="journal article" date="2013" name="PLoS ONE">
        <title>Candidate genes that may be responsible for the unusual resistances exhibited by Bacillus pumilus SAFR-032 spores.</title>
        <authorList>
            <person name="Tirumalai M.R."/>
            <person name="Rastogi R."/>
            <person name="Zamani N."/>
            <person name="O'Bryant Williams E."/>
            <person name="Allen S."/>
            <person name="Diouf F."/>
            <person name="Kwende S."/>
            <person name="Weinstock G.M."/>
            <person name="Venkateswaran K.J."/>
            <person name="Fox G.E."/>
        </authorList>
    </citation>
    <scope>NUCLEOTIDE SEQUENCE [LARGE SCALE GENOMIC DNA]</scope>
    <source>
        <strain evidence="1 2">SAFR-032</strain>
    </source>
</reference>